<reference evidence="1" key="1">
    <citation type="submission" date="2016-04" db="EMBL/GenBank/DDBJ databases">
        <authorList>
            <person name="Nguyen H.D."/>
            <person name="Samba Siva P."/>
            <person name="Cullis J."/>
            <person name="Levesque C.A."/>
            <person name="Hambleton S."/>
        </authorList>
    </citation>
    <scope>NUCLEOTIDE SEQUENCE</scope>
    <source>
        <strain evidence="1">DAOMC 236416</strain>
    </source>
</reference>
<proteinExistence type="predicted"/>
<protein>
    <submittedName>
        <fullName evidence="1">Uncharacterized protein</fullName>
    </submittedName>
</protein>
<reference evidence="1" key="2">
    <citation type="journal article" date="2019" name="IMA Fungus">
        <title>Genome sequencing and comparison of five Tilletia species to identify candidate genes for the detection of regulated species infecting wheat.</title>
        <authorList>
            <person name="Nguyen H.D.T."/>
            <person name="Sultana T."/>
            <person name="Kesanakurti P."/>
            <person name="Hambleton S."/>
        </authorList>
    </citation>
    <scope>NUCLEOTIDE SEQUENCE</scope>
    <source>
        <strain evidence="1">DAOMC 236416</strain>
    </source>
</reference>
<name>A0A177TNP3_9BASI</name>
<dbReference type="AlphaFoldDB" id="A0A177TNP3"/>
<dbReference type="EMBL" id="LWDF02001119">
    <property type="protein sequence ID" value="KAE8240287.1"/>
    <property type="molecule type" value="Genomic_DNA"/>
</dbReference>
<keyword evidence="2" id="KW-1185">Reference proteome</keyword>
<comment type="caution">
    <text evidence="1">The sequence shown here is derived from an EMBL/GenBank/DDBJ whole genome shotgun (WGS) entry which is preliminary data.</text>
</comment>
<evidence type="ECO:0000313" key="2">
    <source>
        <dbReference type="Proteomes" id="UP000077521"/>
    </source>
</evidence>
<organism evidence="1 2">
    <name type="scientific">Tilletia indica</name>
    <dbReference type="NCBI Taxonomy" id="43049"/>
    <lineage>
        <taxon>Eukaryota</taxon>
        <taxon>Fungi</taxon>
        <taxon>Dikarya</taxon>
        <taxon>Basidiomycota</taxon>
        <taxon>Ustilaginomycotina</taxon>
        <taxon>Exobasidiomycetes</taxon>
        <taxon>Tilletiales</taxon>
        <taxon>Tilletiaceae</taxon>
        <taxon>Tilletia</taxon>
    </lineage>
</organism>
<dbReference type="Proteomes" id="UP000077521">
    <property type="component" value="Unassembled WGS sequence"/>
</dbReference>
<gene>
    <name evidence="1" type="ORF">A4X13_0g7871</name>
</gene>
<evidence type="ECO:0000313" key="1">
    <source>
        <dbReference type="EMBL" id="KAE8240287.1"/>
    </source>
</evidence>
<sequence length="183" mass="19711">MSGRVHLRYLGDSVPGPVSEELVRRKGRLGAEREGSSYSTSSTYLSAEAAETAGLVTRGDPPINEAIKWYGEATRLAESPDVDYEKVVDALRNGRKAVEKAVEKVMGSVDKKIEVAKPIQVLYGKALPFAEPVEVLHGKPVSFAQPVGFHYSKPVPFAQPIQVLQSKPLGQPGSSSGTKAPWP</sequence>
<accession>A0A177TNP3</accession>